<keyword evidence="4 7" id="KW-0812">Transmembrane</keyword>
<proteinExistence type="inferred from homology"/>
<evidence type="ECO:0000259" key="8">
    <source>
        <dbReference type="PROSITE" id="PS50928"/>
    </source>
</evidence>
<evidence type="ECO:0000256" key="1">
    <source>
        <dbReference type="ARBA" id="ARBA00004651"/>
    </source>
</evidence>
<sequence>MRTRENKRKAFQYAILILVGIVMVYPLIWMCFAVFKTNAEIFSSAAILPQKWVFDAFDGIGKPVGGQITLWKAMFNTYTIVIPKVVFTLVSSTLTAYSFSRFKYPGRNLMCGLMIATLFLPQVVLNVPQYIMYSEWGWTDSYAPLIVPTLFAVESYFVFMLLQFLRGVPRELEEAAEIDGCNSFQTLWKIIVPMLKPSLVSCALFQFMWSSNDFQGPLIYVNTVKRYPVSVFLKMTMDADAGTAWNKVLASSIIALLPTLVVFFLAQNEFVEGVSAGGVKG</sequence>
<dbReference type="InterPro" id="IPR000515">
    <property type="entry name" value="MetI-like"/>
</dbReference>
<feature type="transmembrane region" description="Helical" evidence="7">
    <location>
        <begin position="12"/>
        <end position="35"/>
    </location>
</feature>
<reference evidence="9" key="2">
    <citation type="journal article" date="2021" name="PeerJ">
        <title>Extensive microbial diversity within the chicken gut microbiome revealed by metagenomics and culture.</title>
        <authorList>
            <person name="Gilroy R."/>
            <person name="Ravi A."/>
            <person name="Getino M."/>
            <person name="Pursley I."/>
            <person name="Horton D.L."/>
            <person name="Alikhan N.F."/>
            <person name="Baker D."/>
            <person name="Gharbi K."/>
            <person name="Hall N."/>
            <person name="Watson M."/>
            <person name="Adriaenssens E.M."/>
            <person name="Foster-Nyarko E."/>
            <person name="Jarju S."/>
            <person name="Secka A."/>
            <person name="Antonio M."/>
            <person name="Oren A."/>
            <person name="Chaudhuri R.R."/>
            <person name="La Ragione R."/>
            <person name="Hildebrand F."/>
            <person name="Pallen M.J."/>
        </authorList>
    </citation>
    <scope>NUCLEOTIDE SEQUENCE</scope>
    <source>
        <strain evidence="9">CHK123-3438</strain>
    </source>
</reference>
<keyword evidence="2 7" id="KW-0813">Transport</keyword>
<dbReference type="PANTHER" id="PTHR43744:SF6">
    <property type="entry name" value="ABC TRANSPORTER PERMEASE PROTEIN YESQ-RELATED"/>
    <property type="match status" value="1"/>
</dbReference>
<keyword evidence="6 7" id="KW-0472">Membrane</keyword>
<feature type="transmembrane region" description="Helical" evidence="7">
    <location>
        <begin position="111"/>
        <end position="133"/>
    </location>
</feature>
<evidence type="ECO:0000256" key="3">
    <source>
        <dbReference type="ARBA" id="ARBA00022475"/>
    </source>
</evidence>
<feature type="domain" description="ABC transmembrane type-1" evidence="8">
    <location>
        <begin position="74"/>
        <end position="266"/>
    </location>
</feature>
<dbReference type="AlphaFoldDB" id="A0A9D1GI85"/>
<evidence type="ECO:0000256" key="2">
    <source>
        <dbReference type="ARBA" id="ARBA00022448"/>
    </source>
</evidence>
<keyword evidence="3" id="KW-1003">Cell membrane</keyword>
<dbReference type="Proteomes" id="UP000886860">
    <property type="component" value="Unassembled WGS sequence"/>
</dbReference>
<accession>A0A9D1GI85</accession>
<evidence type="ECO:0000313" key="10">
    <source>
        <dbReference type="Proteomes" id="UP000886860"/>
    </source>
</evidence>
<dbReference type="GO" id="GO:0005886">
    <property type="term" value="C:plasma membrane"/>
    <property type="evidence" value="ECO:0007669"/>
    <property type="project" value="UniProtKB-SubCell"/>
</dbReference>
<dbReference type="PANTHER" id="PTHR43744">
    <property type="entry name" value="ABC TRANSPORTER PERMEASE PROTEIN MG189-RELATED-RELATED"/>
    <property type="match status" value="1"/>
</dbReference>
<dbReference type="CDD" id="cd06261">
    <property type="entry name" value="TM_PBP2"/>
    <property type="match status" value="1"/>
</dbReference>
<protein>
    <submittedName>
        <fullName evidence="9">Carbohydrate ABC transporter permease</fullName>
    </submittedName>
</protein>
<comment type="caution">
    <text evidence="9">The sequence shown here is derived from an EMBL/GenBank/DDBJ whole genome shotgun (WGS) entry which is preliminary data.</text>
</comment>
<keyword evidence="5 7" id="KW-1133">Transmembrane helix</keyword>
<dbReference type="SUPFAM" id="SSF161098">
    <property type="entry name" value="MetI-like"/>
    <property type="match status" value="1"/>
</dbReference>
<feature type="transmembrane region" description="Helical" evidence="7">
    <location>
        <begin position="80"/>
        <end position="99"/>
    </location>
</feature>
<dbReference type="Gene3D" id="1.10.3720.10">
    <property type="entry name" value="MetI-like"/>
    <property type="match status" value="1"/>
</dbReference>
<gene>
    <name evidence="9" type="ORF">IAB60_05035</name>
</gene>
<evidence type="ECO:0000256" key="6">
    <source>
        <dbReference type="ARBA" id="ARBA00023136"/>
    </source>
</evidence>
<name>A0A9D1GI85_9FIRM</name>
<feature type="transmembrane region" description="Helical" evidence="7">
    <location>
        <begin position="145"/>
        <end position="165"/>
    </location>
</feature>
<evidence type="ECO:0000256" key="7">
    <source>
        <dbReference type="RuleBase" id="RU363032"/>
    </source>
</evidence>
<evidence type="ECO:0000256" key="5">
    <source>
        <dbReference type="ARBA" id="ARBA00022989"/>
    </source>
</evidence>
<dbReference type="Pfam" id="PF00528">
    <property type="entry name" value="BPD_transp_1"/>
    <property type="match status" value="1"/>
</dbReference>
<dbReference type="EMBL" id="DVKS01000083">
    <property type="protein sequence ID" value="HIT41460.1"/>
    <property type="molecule type" value="Genomic_DNA"/>
</dbReference>
<reference evidence="9" key="1">
    <citation type="submission" date="2020-10" db="EMBL/GenBank/DDBJ databases">
        <authorList>
            <person name="Gilroy R."/>
        </authorList>
    </citation>
    <scope>NUCLEOTIDE SEQUENCE</scope>
    <source>
        <strain evidence="9">CHK123-3438</strain>
    </source>
</reference>
<dbReference type="InterPro" id="IPR035906">
    <property type="entry name" value="MetI-like_sf"/>
</dbReference>
<evidence type="ECO:0000313" key="9">
    <source>
        <dbReference type="EMBL" id="HIT41460.1"/>
    </source>
</evidence>
<dbReference type="GO" id="GO:0055085">
    <property type="term" value="P:transmembrane transport"/>
    <property type="evidence" value="ECO:0007669"/>
    <property type="project" value="InterPro"/>
</dbReference>
<comment type="subcellular location">
    <subcellularLocation>
        <location evidence="1 7">Cell membrane</location>
        <topology evidence="1 7">Multi-pass membrane protein</topology>
    </subcellularLocation>
</comment>
<comment type="similarity">
    <text evidence="7">Belongs to the binding-protein-dependent transport system permease family.</text>
</comment>
<evidence type="ECO:0000256" key="4">
    <source>
        <dbReference type="ARBA" id="ARBA00022692"/>
    </source>
</evidence>
<organism evidence="9 10">
    <name type="scientific">Candidatus Caccovicinus merdipullorum</name>
    <dbReference type="NCBI Taxonomy" id="2840724"/>
    <lineage>
        <taxon>Bacteria</taxon>
        <taxon>Bacillati</taxon>
        <taxon>Bacillota</taxon>
        <taxon>Clostridia</taxon>
        <taxon>Eubacteriales</taxon>
        <taxon>Candidatus Caccovicinus</taxon>
    </lineage>
</organism>
<feature type="transmembrane region" description="Helical" evidence="7">
    <location>
        <begin position="244"/>
        <end position="266"/>
    </location>
</feature>
<dbReference type="PROSITE" id="PS50928">
    <property type="entry name" value="ABC_TM1"/>
    <property type="match status" value="1"/>
</dbReference>